<proteinExistence type="predicted"/>
<dbReference type="EMBL" id="JAZDUA010000168">
    <property type="protein sequence ID" value="KAK7865707.1"/>
    <property type="molecule type" value="Genomic_DNA"/>
</dbReference>
<sequence>MGQGRALGGSARFGILTECPLVQRSWAKGSRWGGGRSVRFGVLSECPPRVPISRPPAGAGALQAPRCKIPFACRRSSAFPLATSLPSLPLTQPSNYAPWAIPLHSSVANVARRRSSTGRAPSVDQQHFL</sequence>
<reference evidence="1 2" key="1">
    <citation type="submission" date="2024-03" db="EMBL/GenBank/DDBJ databases">
        <title>The genome assembly and annotation of the cricket Gryllus longicercus Weissman &amp; Gray.</title>
        <authorList>
            <person name="Szrajer S."/>
            <person name="Gray D."/>
            <person name="Ylla G."/>
        </authorList>
    </citation>
    <scope>NUCLEOTIDE SEQUENCE [LARGE SCALE GENOMIC DNA]</scope>
    <source>
        <strain evidence="1">DAG 2021-001</strain>
        <tissue evidence="1">Whole body minus gut</tissue>
    </source>
</reference>
<dbReference type="AlphaFoldDB" id="A0AAN9Z7I4"/>
<name>A0AAN9Z7I4_9ORTH</name>
<evidence type="ECO:0000313" key="1">
    <source>
        <dbReference type="EMBL" id="KAK7865707.1"/>
    </source>
</evidence>
<evidence type="ECO:0000313" key="2">
    <source>
        <dbReference type="Proteomes" id="UP001378592"/>
    </source>
</evidence>
<accession>A0AAN9Z7I4</accession>
<dbReference type="Proteomes" id="UP001378592">
    <property type="component" value="Unassembled WGS sequence"/>
</dbReference>
<comment type="caution">
    <text evidence="1">The sequence shown here is derived from an EMBL/GenBank/DDBJ whole genome shotgun (WGS) entry which is preliminary data.</text>
</comment>
<gene>
    <name evidence="1" type="ORF">R5R35_014515</name>
</gene>
<protein>
    <submittedName>
        <fullName evidence="1">Uncharacterized protein</fullName>
    </submittedName>
</protein>
<organism evidence="1 2">
    <name type="scientific">Gryllus longicercus</name>
    <dbReference type="NCBI Taxonomy" id="2509291"/>
    <lineage>
        <taxon>Eukaryota</taxon>
        <taxon>Metazoa</taxon>
        <taxon>Ecdysozoa</taxon>
        <taxon>Arthropoda</taxon>
        <taxon>Hexapoda</taxon>
        <taxon>Insecta</taxon>
        <taxon>Pterygota</taxon>
        <taxon>Neoptera</taxon>
        <taxon>Polyneoptera</taxon>
        <taxon>Orthoptera</taxon>
        <taxon>Ensifera</taxon>
        <taxon>Gryllidea</taxon>
        <taxon>Grylloidea</taxon>
        <taxon>Gryllidae</taxon>
        <taxon>Gryllinae</taxon>
        <taxon>Gryllus</taxon>
    </lineage>
</organism>
<keyword evidence="2" id="KW-1185">Reference proteome</keyword>